<dbReference type="PANTHER" id="PTHR43162:SF1">
    <property type="entry name" value="PRESTALK A DIFFERENTIATION PROTEIN A"/>
    <property type="match status" value="1"/>
</dbReference>
<sequence length="288" mass="30168">MILVTGATGLVGTPLTELLARRGAKVRAVSRDPKAVVPQGVALVTGDPAKPDTIAEALDGVTALFLHPRAVGDAADALAALARRRGVSRIVALSATNVDDPLDEQPSRVRGDRNREAEDAAVAHGREWTSIRVGYFALNALTSWGGQIHNSDVVRGPYADFAVAPIHERDIAAVAAHALLTPDLVGRKVNLSGPAILRHADMVATIGTVLNRPLRYQEIPPEAAARALTGAGLPESLANAFVANYTRDWGLGAMATGEVERILGRGGLTFADWVADHADAFAAPTAAR</sequence>
<feature type="domain" description="NAD(P)-binding" evidence="1">
    <location>
        <begin position="6"/>
        <end position="181"/>
    </location>
</feature>
<reference evidence="2 3" key="1">
    <citation type="journal article" date="2009" name="Stand. Genomic Sci.">
        <title>Complete genome sequence of Stackebrandtia nassauensis type strain (LLR-40K-21).</title>
        <authorList>
            <person name="Munk C."/>
            <person name="Lapidus A."/>
            <person name="Copeland A."/>
            <person name="Jando M."/>
            <person name="Mayilraj S."/>
            <person name="Glavina Del Rio T."/>
            <person name="Nolan M."/>
            <person name="Chen F."/>
            <person name="Lucas S."/>
            <person name="Tice H."/>
            <person name="Cheng J.F."/>
            <person name="Han C."/>
            <person name="Detter J.C."/>
            <person name="Bruce D."/>
            <person name="Goodwin L."/>
            <person name="Chain P."/>
            <person name="Pitluck S."/>
            <person name="Goker M."/>
            <person name="Ovchinikova G."/>
            <person name="Pati A."/>
            <person name="Ivanova N."/>
            <person name="Mavromatis K."/>
            <person name="Chen A."/>
            <person name="Palaniappan K."/>
            <person name="Land M."/>
            <person name="Hauser L."/>
            <person name="Chang Y.J."/>
            <person name="Jeffries C.D."/>
            <person name="Bristow J."/>
            <person name="Eisen J.A."/>
            <person name="Markowitz V."/>
            <person name="Hugenholtz P."/>
            <person name="Kyrpides N.C."/>
            <person name="Klenk H.P."/>
        </authorList>
    </citation>
    <scope>NUCLEOTIDE SEQUENCE [LARGE SCALE GENOMIC DNA]</scope>
    <source>
        <strain evidence="3">DSM 44728 / CIP 108903 / NRRL B-16338 / NBRC 102104 / LLR-40K-21</strain>
    </source>
</reference>
<dbReference type="EMBL" id="CP001778">
    <property type="protein sequence ID" value="ADD41067.1"/>
    <property type="molecule type" value="Genomic_DNA"/>
</dbReference>
<dbReference type="SUPFAM" id="SSF51735">
    <property type="entry name" value="NAD(P)-binding Rossmann-fold domains"/>
    <property type="match status" value="1"/>
</dbReference>
<dbReference type="STRING" id="446470.Snas_1360"/>
<dbReference type="InterPro" id="IPR036291">
    <property type="entry name" value="NAD(P)-bd_dom_sf"/>
</dbReference>
<dbReference type="Pfam" id="PF13460">
    <property type="entry name" value="NAD_binding_10"/>
    <property type="match status" value="1"/>
</dbReference>
<dbReference type="OrthoDB" id="3510772at2"/>
<evidence type="ECO:0000259" key="1">
    <source>
        <dbReference type="Pfam" id="PF13460"/>
    </source>
</evidence>
<protein>
    <submittedName>
        <fullName evidence="2">NmrA family protein</fullName>
    </submittedName>
</protein>
<organism evidence="2 3">
    <name type="scientific">Stackebrandtia nassauensis (strain DSM 44728 / CIP 108903 / NRRL B-16338 / NBRC 102104 / LLR-40K-21)</name>
    <dbReference type="NCBI Taxonomy" id="446470"/>
    <lineage>
        <taxon>Bacteria</taxon>
        <taxon>Bacillati</taxon>
        <taxon>Actinomycetota</taxon>
        <taxon>Actinomycetes</taxon>
        <taxon>Glycomycetales</taxon>
        <taxon>Glycomycetaceae</taxon>
        <taxon>Stackebrandtia</taxon>
    </lineage>
</organism>
<dbReference type="InterPro" id="IPR051604">
    <property type="entry name" value="Ergot_Alk_Oxidoreductase"/>
</dbReference>
<dbReference type="eggNOG" id="COG0702">
    <property type="taxonomic scope" value="Bacteria"/>
</dbReference>
<dbReference type="Proteomes" id="UP000000844">
    <property type="component" value="Chromosome"/>
</dbReference>
<dbReference type="PANTHER" id="PTHR43162">
    <property type="match status" value="1"/>
</dbReference>
<dbReference type="RefSeq" id="WP_013016638.1">
    <property type="nucleotide sequence ID" value="NC_013947.1"/>
</dbReference>
<dbReference type="Gene3D" id="3.90.25.10">
    <property type="entry name" value="UDP-galactose 4-epimerase, domain 1"/>
    <property type="match status" value="1"/>
</dbReference>
<evidence type="ECO:0000313" key="3">
    <source>
        <dbReference type="Proteomes" id="UP000000844"/>
    </source>
</evidence>
<proteinExistence type="predicted"/>
<keyword evidence="3" id="KW-1185">Reference proteome</keyword>
<dbReference type="HOGENOM" id="CLU_007383_10_6_11"/>
<dbReference type="AlphaFoldDB" id="D3PUC1"/>
<dbReference type="KEGG" id="sna:Snas_1360"/>
<gene>
    <name evidence="2" type="ordered locus">Snas_1360</name>
</gene>
<dbReference type="InterPro" id="IPR016040">
    <property type="entry name" value="NAD(P)-bd_dom"/>
</dbReference>
<accession>D3PUC1</accession>
<evidence type="ECO:0000313" key="2">
    <source>
        <dbReference type="EMBL" id="ADD41067.1"/>
    </source>
</evidence>
<name>D3PUC1_STANL</name>
<dbReference type="Gene3D" id="3.40.50.720">
    <property type="entry name" value="NAD(P)-binding Rossmann-like Domain"/>
    <property type="match status" value="1"/>
</dbReference>